<evidence type="ECO:0008006" key="3">
    <source>
        <dbReference type="Google" id="ProtNLM"/>
    </source>
</evidence>
<dbReference type="Proteomes" id="UP001610446">
    <property type="component" value="Unassembled WGS sequence"/>
</dbReference>
<dbReference type="PANTHER" id="PTHR21310">
    <property type="entry name" value="AMINOGLYCOSIDE PHOSPHOTRANSFERASE-RELATED-RELATED"/>
    <property type="match status" value="1"/>
</dbReference>
<gene>
    <name evidence="1" type="ORF">BJY01DRAFT_247846</name>
</gene>
<dbReference type="SUPFAM" id="SSF56112">
    <property type="entry name" value="Protein kinase-like (PK-like)"/>
    <property type="match status" value="1"/>
</dbReference>
<organism evidence="1 2">
    <name type="scientific">Aspergillus pseudoustus</name>
    <dbReference type="NCBI Taxonomy" id="1810923"/>
    <lineage>
        <taxon>Eukaryota</taxon>
        <taxon>Fungi</taxon>
        <taxon>Dikarya</taxon>
        <taxon>Ascomycota</taxon>
        <taxon>Pezizomycotina</taxon>
        <taxon>Eurotiomycetes</taxon>
        <taxon>Eurotiomycetidae</taxon>
        <taxon>Eurotiales</taxon>
        <taxon>Aspergillaceae</taxon>
        <taxon>Aspergillus</taxon>
        <taxon>Aspergillus subgen. Nidulantes</taxon>
    </lineage>
</organism>
<proteinExistence type="predicted"/>
<accession>A0ABR4JZP1</accession>
<keyword evidence="2" id="KW-1185">Reference proteome</keyword>
<evidence type="ECO:0000313" key="1">
    <source>
        <dbReference type="EMBL" id="KAL2845024.1"/>
    </source>
</evidence>
<comment type="caution">
    <text evidence="1">The sequence shown here is derived from an EMBL/GenBank/DDBJ whole genome shotgun (WGS) entry which is preliminary data.</text>
</comment>
<reference evidence="1 2" key="1">
    <citation type="submission" date="2024-07" db="EMBL/GenBank/DDBJ databases">
        <title>Section-level genome sequencing and comparative genomics of Aspergillus sections Usti and Cavernicolus.</title>
        <authorList>
            <consortium name="Lawrence Berkeley National Laboratory"/>
            <person name="Nybo J.L."/>
            <person name="Vesth T.C."/>
            <person name="Theobald S."/>
            <person name="Frisvad J.C."/>
            <person name="Larsen T.O."/>
            <person name="Kjaerboelling I."/>
            <person name="Rothschild-Mancinelli K."/>
            <person name="Lyhne E.K."/>
            <person name="Kogle M.E."/>
            <person name="Barry K."/>
            <person name="Clum A."/>
            <person name="Na H."/>
            <person name="Ledsgaard L."/>
            <person name="Lin J."/>
            <person name="Lipzen A."/>
            <person name="Kuo A."/>
            <person name="Riley R."/>
            <person name="Mondo S."/>
            <person name="Labutti K."/>
            <person name="Haridas S."/>
            <person name="Pangalinan J."/>
            <person name="Salamov A.A."/>
            <person name="Simmons B.A."/>
            <person name="Magnuson J.K."/>
            <person name="Chen J."/>
            <person name="Drula E."/>
            <person name="Henrissat B."/>
            <person name="Wiebenga A."/>
            <person name="Lubbers R.J."/>
            <person name="Gomes A.C."/>
            <person name="Makela M.R."/>
            <person name="Stajich J."/>
            <person name="Grigoriev I.V."/>
            <person name="Mortensen U.H."/>
            <person name="De Vries R.P."/>
            <person name="Baker S.E."/>
            <person name="Andersen M.R."/>
        </authorList>
    </citation>
    <scope>NUCLEOTIDE SEQUENCE [LARGE SCALE GENOMIC DNA]</scope>
    <source>
        <strain evidence="1 2">CBS 123904</strain>
    </source>
</reference>
<sequence>MKISHLLAAGEDFLIDLCRRIDREEGMTGGHEAGNRVVKLSDQKTAKFGEGVTASEDATQKLAHTKLDPARVRVPKVHRFFESTTAQTGRRVAYLLMEYVPGRTPTDADLDCEKRAGGLVSRFAGIIASLATIRGSIPGPLDDGLSDGTIDLSPHPLVLCHSDLYRRNMIILNDDDDNDGLSIFLVDWGPHGVLPAVL</sequence>
<evidence type="ECO:0000313" key="2">
    <source>
        <dbReference type="Proteomes" id="UP001610446"/>
    </source>
</evidence>
<name>A0ABR4JZP1_9EURO</name>
<dbReference type="InterPro" id="IPR051678">
    <property type="entry name" value="AGP_Transferase"/>
</dbReference>
<dbReference type="InterPro" id="IPR011009">
    <property type="entry name" value="Kinase-like_dom_sf"/>
</dbReference>
<dbReference type="EMBL" id="JBFXLU010000075">
    <property type="protein sequence ID" value="KAL2845024.1"/>
    <property type="molecule type" value="Genomic_DNA"/>
</dbReference>
<dbReference type="PANTHER" id="PTHR21310:SF39">
    <property type="entry name" value="AMINOGLYCOSIDE PHOSPHOTRANSFERASE DOMAIN-CONTAINING PROTEIN"/>
    <property type="match status" value="1"/>
</dbReference>
<protein>
    <recommendedName>
        <fullName evidence="3">Aminoglycoside phosphotransferase domain-containing protein</fullName>
    </recommendedName>
</protein>